<sequence>MRHKSSSDFIVGIQTWKDLENGSGNASCGSKDMEATLMIKDELDHNLSSSELFDLQYLQFEELDILQESHSDILDVSQQPILVFSYSEITLNIVTGTHYPRQPPTWEIENCKLSRRAVDTLRIALREYLASRIDNALIEVEDRRYLLGLVKTTDDYLSIYRTKPLATLTTADDVNCTTTSKKSANIEEFANSAYSLLEKTLPQIISKLGPEIRILHVETVIRSNLRAKFHAKRDGLRKKFEDMSVQKLLACIPKGHRARGRKADMIEELTRPRVTFHGTDASSVPNIVRCGFLLPGGRDPTTRAEHEVRCGSTYGRGIYTSPDPIFSHGYTNGEKTNWSKKSVGGRKMIVCAQLMGRSVVVGSEQRGNTTATMDADSHVTSNQLEYVVFDPAMVLPCYVIHYEEVDEDHENDCEDDSAWINNSNANRLSNKFGPTLAPGDAQRQKSEIFARGSKWFPYGYGPATNGRFVIEDVAEIDDDEEEWGNYQEDRAAEGDDGLGPWCDLEGINNNDQYTAQRVEKTGVKFPKHDRS</sequence>
<protein>
    <recommendedName>
        <fullName evidence="3">PARP</fullName>
    </recommendedName>
</protein>
<proteinExistence type="predicted"/>
<reference evidence="1 2" key="1">
    <citation type="submission" date="2024-02" db="EMBL/GenBank/DDBJ databases">
        <title>Discinaceae phylogenomics.</title>
        <authorList>
            <person name="Dirks A.C."/>
            <person name="James T.Y."/>
        </authorList>
    </citation>
    <scope>NUCLEOTIDE SEQUENCE [LARGE SCALE GENOMIC DNA]</scope>
    <source>
        <strain evidence="1 2">ACD0624</strain>
    </source>
</reference>
<organism evidence="1 2">
    <name type="scientific">Discina gigas</name>
    <dbReference type="NCBI Taxonomy" id="1032678"/>
    <lineage>
        <taxon>Eukaryota</taxon>
        <taxon>Fungi</taxon>
        <taxon>Dikarya</taxon>
        <taxon>Ascomycota</taxon>
        <taxon>Pezizomycotina</taxon>
        <taxon>Pezizomycetes</taxon>
        <taxon>Pezizales</taxon>
        <taxon>Discinaceae</taxon>
        <taxon>Discina</taxon>
    </lineage>
</organism>
<evidence type="ECO:0000313" key="2">
    <source>
        <dbReference type="Proteomes" id="UP001447188"/>
    </source>
</evidence>
<dbReference type="InterPro" id="IPR051712">
    <property type="entry name" value="ARTD-AVP"/>
</dbReference>
<dbReference type="PANTHER" id="PTHR45740:SF2">
    <property type="entry name" value="POLY [ADP-RIBOSE] POLYMERASE"/>
    <property type="match status" value="1"/>
</dbReference>
<keyword evidence="2" id="KW-1185">Reference proteome</keyword>
<dbReference type="PANTHER" id="PTHR45740">
    <property type="entry name" value="POLY [ADP-RIBOSE] POLYMERASE"/>
    <property type="match status" value="1"/>
</dbReference>
<dbReference type="Proteomes" id="UP001447188">
    <property type="component" value="Unassembled WGS sequence"/>
</dbReference>
<name>A0ABR3G6I0_9PEZI</name>
<comment type="caution">
    <text evidence="1">The sequence shown here is derived from an EMBL/GenBank/DDBJ whole genome shotgun (WGS) entry which is preliminary data.</text>
</comment>
<gene>
    <name evidence="1" type="ORF">Q9L58_009589</name>
</gene>
<evidence type="ECO:0000313" key="1">
    <source>
        <dbReference type="EMBL" id="KAL0631534.1"/>
    </source>
</evidence>
<dbReference type="SUPFAM" id="SSF56399">
    <property type="entry name" value="ADP-ribosylation"/>
    <property type="match status" value="1"/>
</dbReference>
<dbReference type="EMBL" id="JBBBZM010000237">
    <property type="protein sequence ID" value="KAL0631534.1"/>
    <property type="molecule type" value="Genomic_DNA"/>
</dbReference>
<dbReference type="Gene3D" id="3.90.228.10">
    <property type="match status" value="1"/>
</dbReference>
<evidence type="ECO:0008006" key="3">
    <source>
        <dbReference type="Google" id="ProtNLM"/>
    </source>
</evidence>
<accession>A0ABR3G6I0</accession>